<evidence type="ECO:0000256" key="6">
    <source>
        <dbReference type="ARBA" id="ARBA00022827"/>
    </source>
</evidence>
<dbReference type="Pfam" id="PF01756">
    <property type="entry name" value="ACOX"/>
    <property type="match status" value="1"/>
</dbReference>
<sequence length="710" mass="80103">MANNAIIDNLTSSGALQDWPPGPLDLYRKKATFCWKRMKLAMEGEDIIRFKHKVWSTLAKDPLFKRHPWEELSRDEERRLTLMRMKRLIEYDFITEEEFIRNPMLAPIAGQTIGQYSLSLCVKKFLAYEYFIGNARTAGSQRQNKFMADVKAFKALGAISLTEMAHGSNTKAMRTTATFDPKTQEFVLHTPDMEAVKVWSGVLGQTATHAVVFAQLYTPDGTCHGLHSFLVPVRDPATLLPFPGLTIGDMGPKVGLNGIDNGFMKFDNYRIGKDALMNRNADVTPDGTYVNTVKNKSKRVGATLGILSLGRVAIILQAFSNLQTAIVISVRYSAVRRQFGPAEGSQEWPVLEYQSQQWRLIPYVAAAYVIQHFHHIFFKEYINFFISLAYGGSSPDQPDVGSEIHSLSSVGKAMVGWIARDAIQESREACGGHGYLKASRFGELRNDNDANNTYEGDNNVLLQQTSNWLIKLYREKLEEGKPMKSPLGSIDYIDSIDSILSSTMKPDIASNIESLIHSYQFLVCWLLVKSSEKLTRELTKSGDAFIAKSATQVYYLRSLAIAYFECDIISRFHKFYTEDPIEPELKSILSKLNLLFGLWVFEKHISTLYEANHIPASFKEPVTTIHESILSLCSNLKDDSVSLVDALAPPDFILNSSLGYSDGRIYDHIWEALIENKDALKRPDWYTEFTQNKPIPRQGVSNDDLVRSKL</sequence>
<dbReference type="KEGG" id="tut:107369281"/>
<keyword evidence="18" id="KW-1185">Reference proteome</keyword>
<evidence type="ECO:0000256" key="3">
    <source>
        <dbReference type="ARBA" id="ARBA00005189"/>
    </source>
</evidence>
<feature type="active site" description="Proton acceptor" evidence="12">
    <location>
        <position position="455"/>
    </location>
</feature>
<evidence type="ECO:0000256" key="4">
    <source>
        <dbReference type="ARBA" id="ARBA00006288"/>
    </source>
</evidence>
<keyword evidence="8" id="KW-0560">Oxidoreductase</keyword>
<dbReference type="GO" id="GO:0071949">
    <property type="term" value="F:FAD binding"/>
    <property type="evidence" value="ECO:0007669"/>
    <property type="project" value="InterPro"/>
</dbReference>
<dbReference type="PIRSF" id="PIRSF000168">
    <property type="entry name" value="Acyl-CoA_oxidase"/>
    <property type="match status" value="1"/>
</dbReference>
<keyword evidence="9" id="KW-0443">Lipid metabolism</keyword>
<feature type="domain" description="Acyl-CoA oxidase/dehydrogenase middle" evidence="15">
    <location>
        <begin position="158"/>
        <end position="268"/>
    </location>
</feature>
<dbReference type="InterPro" id="IPR009100">
    <property type="entry name" value="AcylCoA_DH/oxidase_NM_dom_sf"/>
</dbReference>
<evidence type="ECO:0000256" key="7">
    <source>
        <dbReference type="ARBA" id="ARBA00022832"/>
    </source>
</evidence>
<dbReference type="PANTHER" id="PTHR10909">
    <property type="entry name" value="ELECTRON TRANSPORT OXIDOREDUCTASE"/>
    <property type="match status" value="1"/>
</dbReference>
<dbReference type="InterPro" id="IPR046373">
    <property type="entry name" value="Acyl-CoA_Oxase/DH_mid-dom_sf"/>
</dbReference>
<comment type="cofactor">
    <cofactor evidence="1">
        <name>FAD</name>
        <dbReference type="ChEBI" id="CHEBI:57692"/>
    </cofactor>
</comment>
<evidence type="ECO:0000256" key="12">
    <source>
        <dbReference type="PIRSR" id="PIRSR000168-1"/>
    </source>
</evidence>
<gene>
    <name evidence="17" type="primary">107369281</name>
</gene>
<dbReference type="STRING" id="32264.T1L1G7"/>
<comment type="subcellular location">
    <subcellularLocation>
        <location evidence="2">Peroxisome</location>
    </subcellularLocation>
</comment>
<keyword evidence="10" id="KW-0576">Peroxisome</keyword>
<evidence type="ECO:0000256" key="9">
    <source>
        <dbReference type="ARBA" id="ARBA00023098"/>
    </source>
</evidence>
<evidence type="ECO:0000256" key="11">
    <source>
        <dbReference type="PIRNR" id="PIRNR000168"/>
    </source>
</evidence>
<feature type="binding site" evidence="13">
    <location>
        <position position="162"/>
    </location>
    <ligand>
        <name>FAD</name>
        <dbReference type="ChEBI" id="CHEBI:57692"/>
    </ligand>
</feature>
<evidence type="ECO:0000259" key="15">
    <source>
        <dbReference type="Pfam" id="PF02770"/>
    </source>
</evidence>
<dbReference type="Pfam" id="PF02770">
    <property type="entry name" value="Acyl-CoA_dh_M"/>
    <property type="match status" value="1"/>
</dbReference>
<keyword evidence="7" id="KW-0276">Fatty acid metabolism</keyword>
<organism evidence="17 18">
    <name type="scientific">Tetranychus urticae</name>
    <name type="common">Two-spotted spider mite</name>
    <dbReference type="NCBI Taxonomy" id="32264"/>
    <lineage>
        <taxon>Eukaryota</taxon>
        <taxon>Metazoa</taxon>
        <taxon>Ecdysozoa</taxon>
        <taxon>Arthropoda</taxon>
        <taxon>Chelicerata</taxon>
        <taxon>Arachnida</taxon>
        <taxon>Acari</taxon>
        <taxon>Acariformes</taxon>
        <taxon>Trombidiformes</taxon>
        <taxon>Prostigmata</taxon>
        <taxon>Eleutherengona</taxon>
        <taxon>Raphignathae</taxon>
        <taxon>Tetranychoidea</taxon>
        <taxon>Tetranychidae</taxon>
        <taxon>Tetranychus</taxon>
    </lineage>
</organism>
<reference evidence="18" key="1">
    <citation type="submission" date="2011-08" db="EMBL/GenBank/DDBJ databases">
        <authorList>
            <person name="Rombauts S."/>
        </authorList>
    </citation>
    <scope>NUCLEOTIDE SEQUENCE</scope>
    <source>
        <strain evidence="18">London</strain>
    </source>
</reference>
<dbReference type="GO" id="GO:0016402">
    <property type="term" value="F:pristanoyl-CoA oxidase activity"/>
    <property type="evidence" value="ECO:0007669"/>
    <property type="project" value="TreeGrafter"/>
</dbReference>
<dbReference type="InterPro" id="IPR002655">
    <property type="entry name" value="Acyl-CoA_oxidase_C"/>
</dbReference>
<dbReference type="Gene3D" id="1.20.140.10">
    <property type="entry name" value="Butyryl-CoA Dehydrogenase, subunit A, domain 3"/>
    <property type="match status" value="2"/>
</dbReference>
<evidence type="ECO:0000259" key="16">
    <source>
        <dbReference type="Pfam" id="PF22924"/>
    </source>
</evidence>
<dbReference type="GO" id="GO:0055088">
    <property type="term" value="P:lipid homeostasis"/>
    <property type="evidence" value="ECO:0007669"/>
    <property type="project" value="TreeGrafter"/>
</dbReference>
<evidence type="ECO:0000313" key="17">
    <source>
        <dbReference type="EnsemblMetazoa" id="tetur31g01700.1"/>
    </source>
</evidence>
<dbReference type="HOGENOM" id="CLU_070673_0_0_1"/>
<evidence type="ECO:0000256" key="8">
    <source>
        <dbReference type="ARBA" id="ARBA00023002"/>
    </source>
</evidence>
<dbReference type="InterPro" id="IPR006091">
    <property type="entry name" value="Acyl-CoA_Oxase/DH_mid-dom"/>
</dbReference>
<dbReference type="Proteomes" id="UP000015104">
    <property type="component" value="Unassembled WGS sequence"/>
</dbReference>
<comment type="pathway">
    <text evidence="3">Lipid metabolism.</text>
</comment>
<protein>
    <recommendedName>
        <fullName evidence="11">Acyl-coenzyme A oxidase</fullName>
    </recommendedName>
</protein>
<keyword evidence="5 11" id="KW-0285">Flavoprotein</keyword>
<dbReference type="SUPFAM" id="SSF56645">
    <property type="entry name" value="Acyl-CoA dehydrogenase NM domain-like"/>
    <property type="match status" value="1"/>
</dbReference>
<dbReference type="EnsemblMetazoa" id="tetur31g01700.1">
    <property type="protein sequence ID" value="tetur31g01700.1"/>
    <property type="gene ID" value="tetur31g01700"/>
</dbReference>
<accession>T1L1G7</accession>
<dbReference type="eggNOG" id="KOG0135">
    <property type="taxonomic scope" value="Eukaryota"/>
</dbReference>
<dbReference type="OMA" id="SINKRFA"/>
<dbReference type="PANTHER" id="PTHR10909:SF390">
    <property type="entry name" value="PEROXISOMAL ACYL-COENZYME A OXIDASE 3"/>
    <property type="match status" value="1"/>
</dbReference>
<dbReference type="GO" id="GO:0033540">
    <property type="term" value="P:fatty acid beta-oxidation using acyl-CoA oxidase"/>
    <property type="evidence" value="ECO:0007669"/>
    <property type="project" value="TreeGrafter"/>
</dbReference>
<reference evidence="17" key="2">
    <citation type="submission" date="2015-06" db="UniProtKB">
        <authorList>
            <consortium name="EnsemblMetazoa"/>
        </authorList>
    </citation>
    <scope>IDENTIFICATION</scope>
</reference>
<evidence type="ECO:0000256" key="5">
    <source>
        <dbReference type="ARBA" id="ARBA00022630"/>
    </source>
</evidence>
<evidence type="ECO:0000313" key="18">
    <source>
        <dbReference type="Proteomes" id="UP000015104"/>
    </source>
</evidence>
<dbReference type="InterPro" id="IPR055060">
    <property type="entry name" value="ACOX_C_alpha1"/>
</dbReference>
<proteinExistence type="inferred from homology"/>
<feature type="domain" description="Acyl-CoA oxidase C-terminal" evidence="14">
    <location>
        <begin position="512"/>
        <end position="691"/>
    </location>
</feature>
<evidence type="ECO:0000259" key="14">
    <source>
        <dbReference type="Pfam" id="PF01756"/>
    </source>
</evidence>
<feature type="binding site" evidence="13">
    <location>
        <position position="201"/>
    </location>
    <ligand>
        <name>FAD</name>
        <dbReference type="ChEBI" id="CHEBI:57692"/>
    </ligand>
</feature>
<evidence type="ECO:0000256" key="2">
    <source>
        <dbReference type="ARBA" id="ARBA00004275"/>
    </source>
</evidence>
<dbReference type="InterPro" id="IPR012258">
    <property type="entry name" value="Acyl-CoA_oxidase"/>
</dbReference>
<dbReference type="AlphaFoldDB" id="T1L1G7"/>
<dbReference type="GO" id="GO:0005777">
    <property type="term" value="C:peroxisome"/>
    <property type="evidence" value="ECO:0007669"/>
    <property type="project" value="UniProtKB-SubCell"/>
</dbReference>
<name>T1L1G7_TETUR</name>
<dbReference type="GO" id="GO:0005504">
    <property type="term" value="F:fatty acid binding"/>
    <property type="evidence" value="ECO:0007669"/>
    <property type="project" value="TreeGrafter"/>
</dbReference>
<dbReference type="FunFam" id="1.20.140.10:FF:000010">
    <property type="entry name" value="Acyl-coenzyme A oxidase"/>
    <property type="match status" value="1"/>
</dbReference>
<dbReference type="SUPFAM" id="SSF47203">
    <property type="entry name" value="Acyl-CoA dehydrogenase C-terminal domain-like"/>
    <property type="match status" value="2"/>
</dbReference>
<dbReference type="EMBL" id="CAEY01000898">
    <property type="status" value="NOT_ANNOTATED_CDS"/>
    <property type="molecule type" value="Genomic_DNA"/>
</dbReference>
<dbReference type="InterPro" id="IPR036250">
    <property type="entry name" value="AcylCo_DH-like_C"/>
</dbReference>
<dbReference type="Gene3D" id="2.40.110.10">
    <property type="entry name" value="Butyryl-CoA Dehydrogenase, subunit A, domain 2"/>
    <property type="match status" value="1"/>
</dbReference>
<feature type="domain" description="Acyl-CoA oxidase C-alpha1" evidence="16">
    <location>
        <begin position="306"/>
        <end position="470"/>
    </location>
</feature>
<dbReference type="OrthoDB" id="538336at2759"/>
<comment type="similarity">
    <text evidence="4 11">Belongs to the acyl-CoA oxidase family.</text>
</comment>
<dbReference type="FunFam" id="2.40.110.10:FF:000005">
    <property type="entry name" value="Acyl-coenzyme A oxidase"/>
    <property type="match status" value="1"/>
</dbReference>
<keyword evidence="6 11" id="KW-0274">FAD</keyword>
<evidence type="ECO:0000256" key="13">
    <source>
        <dbReference type="PIRSR" id="PIRSR000168-2"/>
    </source>
</evidence>
<evidence type="ECO:0000256" key="10">
    <source>
        <dbReference type="ARBA" id="ARBA00023140"/>
    </source>
</evidence>
<evidence type="ECO:0000256" key="1">
    <source>
        <dbReference type="ARBA" id="ARBA00001974"/>
    </source>
</evidence>
<dbReference type="Pfam" id="PF22924">
    <property type="entry name" value="ACOX_C_alpha1"/>
    <property type="match status" value="1"/>
</dbReference>
<dbReference type="FunFam" id="1.20.140.10:FF:000007">
    <property type="entry name" value="Acyl-coenzyme A oxidase"/>
    <property type="match status" value="1"/>
</dbReference>